<dbReference type="SUPFAM" id="SSF47413">
    <property type="entry name" value="lambda repressor-like DNA-binding domains"/>
    <property type="match status" value="1"/>
</dbReference>
<dbReference type="Proteomes" id="UP001344632">
    <property type="component" value="Unassembled WGS sequence"/>
</dbReference>
<proteinExistence type="predicted"/>
<dbReference type="InterPro" id="IPR046335">
    <property type="entry name" value="LacI/GalR-like_sensor"/>
</dbReference>
<evidence type="ECO:0000256" key="2">
    <source>
        <dbReference type="ARBA" id="ARBA00023015"/>
    </source>
</evidence>
<dbReference type="GO" id="GO:0003677">
    <property type="term" value="F:DNA binding"/>
    <property type="evidence" value="ECO:0007669"/>
    <property type="project" value="UniProtKB-KW"/>
</dbReference>
<dbReference type="EMBL" id="JARLKZ010000016">
    <property type="protein sequence ID" value="MEC0242220.1"/>
    <property type="molecule type" value="Genomic_DNA"/>
</dbReference>
<dbReference type="InterPro" id="IPR028082">
    <property type="entry name" value="Peripla_BP_I"/>
</dbReference>
<dbReference type="CDD" id="cd01392">
    <property type="entry name" value="HTH_LacI"/>
    <property type="match status" value="1"/>
</dbReference>
<keyword evidence="2" id="KW-0805">Transcription regulation</keyword>
<evidence type="ECO:0000313" key="7">
    <source>
        <dbReference type="Proteomes" id="UP001344632"/>
    </source>
</evidence>
<keyword evidence="1" id="KW-0678">Repressor</keyword>
<evidence type="ECO:0000256" key="1">
    <source>
        <dbReference type="ARBA" id="ARBA00022491"/>
    </source>
</evidence>
<dbReference type="Gene3D" id="1.10.260.40">
    <property type="entry name" value="lambda repressor-like DNA-binding domains"/>
    <property type="match status" value="1"/>
</dbReference>
<keyword evidence="4" id="KW-0804">Transcription</keyword>
<comment type="caution">
    <text evidence="6">The sequence shown here is derived from an EMBL/GenBank/DDBJ whole genome shotgun (WGS) entry which is preliminary data.</text>
</comment>
<dbReference type="CDD" id="cd06267">
    <property type="entry name" value="PBP1_LacI_sugar_binding-like"/>
    <property type="match status" value="1"/>
</dbReference>
<gene>
    <name evidence="6" type="ORF">P4H66_20660</name>
</gene>
<dbReference type="InterPro" id="IPR000843">
    <property type="entry name" value="HTH_LacI"/>
</dbReference>
<accession>A0ABU6GR46</accession>
<dbReference type="Gene3D" id="3.40.50.2300">
    <property type="match status" value="2"/>
</dbReference>
<evidence type="ECO:0000256" key="3">
    <source>
        <dbReference type="ARBA" id="ARBA00023125"/>
    </source>
</evidence>
<keyword evidence="7" id="KW-1185">Reference proteome</keyword>
<dbReference type="SMART" id="SM00354">
    <property type="entry name" value="HTH_LACI"/>
    <property type="match status" value="1"/>
</dbReference>
<reference evidence="6 7" key="1">
    <citation type="submission" date="2023-03" db="EMBL/GenBank/DDBJ databases">
        <title>Bacillus Genome Sequencing.</title>
        <authorList>
            <person name="Dunlap C."/>
        </authorList>
    </citation>
    <scope>NUCLEOTIDE SEQUENCE [LARGE SCALE GENOMIC DNA]</scope>
    <source>
        <strain evidence="6 7">BD-525</strain>
    </source>
</reference>
<sequence length="340" mass="37794">MATLKDIADIVGVSVSTVSRVLSNETNRSVNSETKKKIWDTAHEIGYQIKSSAAGASRTKLVGCIVSTLQNRRYHPYFSVILDGIDQELAKNGYKLAFSYTQDELIKPEVLKSALHDSKIEGIILIEGIDETINRQIRKYGCAVVGIDVPDSSIPTISYDRVHAARTAVSHLTQQGHREILFIGGTGLSGKMEREKRFRGYKQALEEAGIPYNPGRILDAEWEPDQAYRMMLSFLEEHHADLPTAVFAASDIMAMAAMRAISEKGYRIPQDFAVIGFDDNEPSRYTVPPLSTIHIPTFEIGAIAVKALLQSIRDPYPLPVNISVPFEPKFRPSSDWKVNS</sequence>
<evidence type="ECO:0000313" key="6">
    <source>
        <dbReference type="EMBL" id="MEC0242220.1"/>
    </source>
</evidence>
<dbReference type="PROSITE" id="PS00356">
    <property type="entry name" value="HTH_LACI_1"/>
    <property type="match status" value="1"/>
</dbReference>
<dbReference type="PROSITE" id="PS50932">
    <property type="entry name" value="HTH_LACI_2"/>
    <property type="match status" value="1"/>
</dbReference>
<name>A0ABU6GR46_9BACL</name>
<evidence type="ECO:0000256" key="4">
    <source>
        <dbReference type="ARBA" id="ARBA00023163"/>
    </source>
</evidence>
<dbReference type="Pfam" id="PF13377">
    <property type="entry name" value="Peripla_BP_3"/>
    <property type="match status" value="1"/>
</dbReference>
<organism evidence="6 7">
    <name type="scientific">Paenibacillus dokdonensis</name>
    <dbReference type="NCBI Taxonomy" id="2567944"/>
    <lineage>
        <taxon>Bacteria</taxon>
        <taxon>Bacillati</taxon>
        <taxon>Bacillota</taxon>
        <taxon>Bacilli</taxon>
        <taxon>Bacillales</taxon>
        <taxon>Paenibacillaceae</taxon>
        <taxon>Paenibacillus</taxon>
    </lineage>
</organism>
<dbReference type="Pfam" id="PF00356">
    <property type="entry name" value="LacI"/>
    <property type="match status" value="1"/>
</dbReference>
<dbReference type="InterPro" id="IPR010982">
    <property type="entry name" value="Lambda_DNA-bd_dom_sf"/>
</dbReference>
<dbReference type="PANTHER" id="PTHR30146">
    <property type="entry name" value="LACI-RELATED TRANSCRIPTIONAL REPRESSOR"/>
    <property type="match status" value="1"/>
</dbReference>
<dbReference type="SUPFAM" id="SSF53822">
    <property type="entry name" value="Periplasmic binding protein-like I"/>
    <property type="match status" value="1"/>
</dbReference>
<dbReference type="PANTHER" id="PTHR30146:SF148">
    <property type="entry name" value="HTH-TYPE TRANSCRIPTIONAL REPRESSOR PURR-RELATED"/>
    <property type="match status" value="1"/>
</dbReference>
<keyword evidence="3 6" id="KW-0238">DNA-binding</keyword>
<evidence type="ECO:0000259" key="5">
    <source>
        <dbReference type="PROSITE" id="PS50932"/>
    </source>
</evidence>
<feature type="domain" description="HTH lacI-type" evidence="5">
    <location>
        <begin position="2"/>
        <end position="58"/>
    </location>
</feature>
<dbReference type="RefSeq" id="WP_326089985.1">
    <property type="nucleotide sequence ID" value="NZ_JARLKZ010000016.1"/>
</dbReference>
<protein>
    <submittedName>
        <fullName evidence="6">LacI family DNA-binding transcriptional regulator</fullName>
    </submittedName>
</protein>